<name>A0ABP4VU45_9ACTN</name>
<proteinExistence type="predicted"/>
<evidence type="ECO:0000313" key="2">
    <source>
        <dbReference type="EMBL" id="GAA1736657.1"/>
    </source>
</evidence>
<reference evidence="3" key="1">
    <citation type="journal article" date="2019" name="Int. J. Syst. Evol. Microbiol.">
        <title>The Global Catalogue of Microorganisms (GCM) 10K type strain sequencing project: providing services to taxonomists for standard genome sequencing and annotation.</title>
        <authorList>
            <consortium name="The Broad Institute Genomics Platform"/>
            <consortium name="The Broad Institute Genome Sequencing Center for Infectious Disease"/>
            <person name="Wu L."/>
            <person name="Ma J."/>
        </authorList>
    </citation>
    <scope>NUCLEOTIDE SEQUENCE [LARGE SCALE GENOMIC DNA]</scope>
    <source>
        <strain evidence="3">JCM 13249</strain>
    </source>
</reference>
<keyword evidence="1" id="KW-0812">Transmembrane</keyword>
<keyword evidence="3" id="KW-1185">Reference proteome</keyword>
<dbReference type="RefSeq" id="WP_344076054.1">
    <property type="nucleotide sequence ID" value="NZ_BAAALS010000001.1"/>
</dbReference>
<feature type="transmembrane region" description="Helical" evidence="1">
    <location>
        <begin position="20"/>
        <end position="44"/>
    </location>
</feature>
<dbReference type="EMBL" id="BAAALS010000001">
    <property type="protein sequence ID" value="GAA1736657.1"/>
    <property type="molecule type" value="Genomic_DNA"/>
</dbReference>
<keyword evidence="1" id="KW-1133">Transmembrane helix</keyword>
<protein>
    <submittedName>
        <fullName evidence="2">Uncharacterized protein</fullName>
    </submittedName>
</protein>
<evidence type="ECO:0000313" key="3">
    <source>
        <dbReference type="Proteomes" id="UP001500655"/>
    </source>
</evidence>
<gene>
    <name evidence="2" type="ORF">GCM10009681_04030</name>
</gene>
<keyword evidence="1" id="KW-0472">Membrane</keyword>
<dbReference type="Proteomes" id="UP001500655">
    <property type="component" value="Unassembled WGS sequence"/>
</dbReference>
<accession>A0ABP4VU45</accession>
<evidence type="ECO:0000256" key="1">
    <source>
        <dbReference type="SAM" id="Phobius"/>
    </source>
</evidence>
<organism evidence="2 3">
    <name type="scientific">Luedemannella helvata</name>
    <dbReference type="NCBI Taxonomy" id="349315"/>
    <lineage>
        <taxon>Bacteria</taxon>
        <taxon>Bacillati</taxon>
        <taxon>Actinomycetota</taxon>
        <taxon>Actinomycetes</taxon>
        <taxon>Micromonosporales</taxon>
        <taxon>Micromonosporaceae</taxon>
        <taxon>Luedemannella</taxon>
    </lineage>
</organism>
<comment type="caution">
    <text evidence="2">The sequence shown here is derived from an EMBL/GenBank/DDBJ whole genome shotgun (WGS) entry which is preliminary data.</text>
</comment>
<sequence length="224" mass="23848">MTAAEITVPDDLETEGAPRWRVLTTIAAVLVALALVGVALWWWLVRPPYGPDAMAPRAVVEVVTAETERAALNRLGGPAAEAVFLDAEPGRQLLVGQVSWTVPKGASHDGRLAILVIHKPTNAVAPTLFGVGPKPEEVTSGWDGELDEVAQEYDWLSAVATGQAESTLHAPGDALLTHPDTPGPITFVAQLRPDVTQLSADDFLVALVFVGPRGQLYWAERLLG</sequence>